<dbReference type="AlphaFoldDB" id="A0A0F9JLF9"/>
<reference evidence="1" key="1">
    <citation type="journal article" date="2015" name="Nature">
        <title>Complex archaea that bridge the gap between prokaryotes and eukaryotes.</title>
        <authorList>
            <person name="Spang A."/>
            <person name="Saw J.H."/>
            <person name="Jorgensen S.L."/>
            <person name="Zaremba-Niedzwiedzka K."/>
            <person name="Martijn J."/>
            <person name="Lind A.E."/>
            <person name="van Eijk R."/>
            <person name="Schleper C."/>
            <person name="Guy L."/>
            <person name="Ettema T.J."/>
        </authorList>
    </citation>
    <scope>NUCLEOTIDE SEQUENCE</scope>
</reference>
<sequence length="138" mass="15177">MIFAPFVYFIADANDWVEGTTTAGNQNGSSCWYQAKLNVQDWAGSQGCGTSGTDYDANVSPPTMACGPNGWHTFTLDPAWPPLWRDGIRATNGMLMRQVGGTSNTWIYSTENASLNPYFEVDWEPASTTQSFFFMGGF</sequence>
<gene>
    <name evidence="1" type="ORF">LCGC14_1440390</name>
</gene>
<name>A0A0F9JLF9_9ZZZZ</name>
<proteinExistence type="predicted"/>
<comment type="caution">
    <text evidence="1">The sequence shown here is derived from an EMBL/GenBank/DDBJ whole genome shotgun (WGS) entry which is preliminary data.</text>
</comment>
<accession>A0A0F9JLF9</accession>
<organism evidence="1">
    <name type="scientific">marine sediment metagenome</name>
    <dbReference type="NCBI Taxonomy" id="412755"/>
    <lineage>
        <taxon>unclassified sequences</taxon>
        <taxon>metagenomes</taxon>
        <taxon>ecological metagenomes</taxon>
    </lineage>
</organism>
<evidence type="ECO:0000313" key="1">
    <source>
        <dbReference type="EMBL" id="KKM70473.1"/>
    </source>
</evidence>
<dbReference type="EMBL" id="LAZR01009812">
    <property type="protein sequence ID" value="KKM70473.1"/>
    <property type="molecule type" value="Genomic_DNA"/>
</dbReference>
<protein>
    <submittedName>
        <fullName evidence="1">Uncharacterized protein</fullName>
    </submittedName>
</protein>